<feature type="region of interest" description="Disordered" evidence="4">
    <location>
        <begin position="97"/>
        <end position="193"/>
    </location>
</feature>
<proteinExistence type="evidence at transcript level"/>
<comment type="similarity">
    <text evidence="2">Belongs to the protease inhibitor I6 (cereal trypsin/alpha-amylase inhibitor) family.</text>
</comment>
<reference evidence="7" key="1">
    <citation type="journal article" date="2011" name="Plant Physiol.">
        <title>Comprehensive sequence analysis of 24,783 barley full-length cDNAs derived from 12 clone libraries.</title>
        <authorList>
            <person name="Matsumoto T."/>
            <person name="Tanaka T."/>
            <person name="Sakai H."/>
            <person name="Amano N."/>
            <person name="Kanamori H."/>
            <person name="Kurita K."/>
            <person name="Kikuta A."/>
            <person name="Kamiya K."/>
            <person name="Yamamoto M."/>
            <person name="Ikawa H."/>
            <person name="Fujii N."/>
            <person name="Hori K."/>
            <person name="Itoh T."/>
            <person name="Sato K."/>
        </authorList>
    </citation>
    <scope>NUCLEOTIDE SEQUENCE</scope>
    <source>
        <tissue evidence="7">Flower</tissue>
    </source>
</reference>
<feature type="compositionally biased region" description="Gly residues" evidence="4">
    <location>
        <begin position="148"/>
        <end position="163"/>
    </location>
</feature>
<evidence type="ECO:0000256" key="3">
    <source>
        <dbReference type="ARBA" id="ARBA00022525"/>
    </source>
</evidence>
<dbReference type="SMART" id="SM00499">
    <property type="entry name" value="AAI"/>
    <property type="match status" value="1"/>
</dbReference>
<dbReference type="PANTHER" id="PTHR34481">
    <property type="entry name" value="TRYPSIN/FACTOR XIIA INHIBITOR-RELATED"/>
    <property type="match status" value="1"/>
</dbReference>
<feature type="compositionally biased region" description="Low complexity" evidence="4">
    <location>
        <begin position="127"/>
        <end position="147"/>
    </location>
</feature>
<dbReference type="PANTHER" id="PTHR34481:SF9">
    <property type="entry name" value="19 KDA GLOBULIN"/>
    <property type="match status" value="1"/>
</dbReference>
<dbReference type="EMBL" id="AK376277">
    <property type="protein sequence ID" value="BAK07472.1"/>
    <property type="molecule type" value="mRNA"/>
</dbReference>
<feature type="compositionally biased region" description="Basic and acidic residues" evidence="4">
    <location>
        <begin position="104"/>
        <end position="116"/>
    </location>
</feature>
<evidence type="ECO:0000256" key="1">
    <source>
        <dbReference type="ARBA" id="ARBA00004613"/>
    </source>
</evidence>
<feature type="signal peptide" evidence="5">
    <location>
        <begin position="1"/>
        <end position="20"/>
    </location>
</feature>
<evidence type="ECO:0000259" key="6">
    <source>
        <dbReference type="SMART" id="SM00499"/>
    </source>
</evidence>
<dbReference type="GO" id="GO:0005576">
    <property type="term" value="C:extracellular region"/>
    <property type="evidence" value="ECO:0007669"/>
    <property type="project" value="UniProtKB-SubCell"/>
</dbReference>
<sequence length="224" mass="24604">MGKFIFFAVFLTTLMTISAAQGVLEQSLTDAQCRGEVQAKPLLACRQILEHQLTGRAVGVRPFQAQWGARDRCCQQLESVSHGCRCSALRGMVRDYEQSMPPLREGRRRSSGERQQEQGCSGESTAEQQQEVQGGQYGSETGESQQQQGGGYHGVTVGRGGQQQGQMLCRERPQRQQQGEGFSGEGAQQKPKVGRVRLTKVRLPTACRIEPQECSVFSTLPVLG</sequence>
<dbReference type="SUPFAM" id="SSF47699">
    <property type="entry name" value="Bifunctional inhibitor/lipid-transfer protein/seed storage 2S albumin"/>
    <property type="match status" value="1"/>
</dbReference>
<accession>F2EJF0</accession>
<feature type="chain" id="PRO_5003278138" evidence="5">
    <location>
        <begin position="21"/>
        <end position="224"/>
    </location>
</feature>
<dbReference type="AlphaFoldDB" id="F2EJF0"/>
<comment type="subcellular location">
    <subcellularLocation>
        <location evidence="1">Secreted</location>
    </subcellularLocation>
</comment>
<keyword evidence="3" id="KW-0964">Secreted</keyword>
<protein>
    <submittedName>
        <fullName evidence="7">Predicted protein</fullName>
    </submittedName>
</protein>
<evidence type="ECO:0000256" key="5">
    <source>
        <dbReference type="SAM" id="SignalP"/>
    </source>
</evidence>
<name>F2EJF0_HORVV</name>
<evidence type="ECO:0000256" key="2">
    <source>
        <dbReference type="ARBA" id="ARBA00007107"/>
    </source>
</evidence>
<keyword evidence="5" id="KW-0732">Signal</keyword>
<dbReference type="Gene3D" id="1.10.110.10">
    <property type="entry name" value="Plant lipid-transfer and hydrophobic proteins"/>
    <property type="match status" value="1"/>
</dbReference>
<feature type="domain" description="Bifunctional inhibitor/plant lipid transfer protein/seed storage helical" evidence="6">
    <location>
        <begin position="45"/>
        <end position="214"/>
    </location>
</feature>
<organism evidence="7">
    <name type="scientific">Hordeum vulgare subsp. vulgare</name>
    <name type="common">Domesticated barley</name>
    <dbReference type="NCBI Taxonomy" id="112509"/>
    <lineage>
        <taxon>Eukaryota</taxon>
        <taxon>Viridiplantae</taxon>
        <taxon>Streptophyta</taxon>
        <taxon>Embryophyta</taxon>
        <taxon>Tracheophyta</taxon>
        <taxon>Spermatophyta</taxon>
        <taxon>Magnoliopsida</taxon>
        <taxon>Liliopsida</taxon>
        <taxon>Poales</taxon>
        <taxon>Poaceae</taxon>
        <taxon>BOP clade</taxon>
        <taxon>Pooideae</taxon>
        <taxon>Triticodae</taxon>
        <taxon>Triticeae</taxon>
        <taxon>Hordeinae</taxon>
        <taxon>Hordeum</taxon>
    </lineage>
</organism>
<dbReference type="CDD" id="cd00261">
    <property type="entry name" value="AAI_SS"/>
    <property type="match status" value="1"/>
</dbReference>
<evidence type="ECO:0000256" key="4">
    <source>
        <dbReference type="SAM" id="MobiDB-lite"/>
    </source>
</evidence>
<dbReference type="InterPro" id="IPR016140">
    <property type="entry name" value="Bifunc_inhib/LTP/seed_store"/>
</dbReference>
<dbReference type="InterPro" id="IPR036312">
    <property type="entry name" value="Bifun_inhib/LTP/seed_sf"/>
</dbReference>
<evidence type="ECO:0000313" key="7">
    <source>
        <dbReference type="EMBL" id="BAK07472.1"/>
    </source>
</evidence>